<accession>A0ABD2NBB5</accession>
<evidence type="ECO:0000256" key="1">
    <source>
        <dbReference type="ARBA" id="ARBA00011738"/>
    </source>
</evidence>
<dbReference type="PANTHER" id="PTHR43969">
    <property type="entry name" value="GLUTATHIONE S TRANSFERASE D10, ISOFORM A-RELATED"/>
    <property type="match status" value="1"/>
</dbReference>
<protein>
    <recommendedName>
        <fullName evidence="7">Glutathione transferase</fullName>
    </recommendedName>
</protein>
<evidence type="ECO:0000259" key="4">
    <source>
        <dbReference type="PROSITE" id="PS50405"/>
    </source>
</evidence>
<dbReference type="GO" id="GO:0003824">
    <property type="term" value="F:catalytic activity"/>
    <property type="evidence" value="ECO:0007669"/>
    <property type="project" value="UniProtKB-ARBA"/>
</dbReference>
<dbReference type="AlphaFoldDB" id="A0ABD2NBB5"/>
<feature type="domain" description="GST C-terminal" evidence="4">
    <location>
        <begin position="89"/>
        <end position="216"/>
    </location>
</feature>
<evidence type="ECO:0000313" key="6">
    <source>
        <dbReference type="Proteomes" id="UP001516400"/>
    </source>
</evidence>
<dbReference type="FunFam" id="3.40.30.10:FF:000034">
    <property type="entry name" value="glutathione S-transferase 1"/>
    <property type="match status" value="1"/>
</dbReference>
<dbReference type="Pfam" id="PF00043">
    <property type="entry name" value="GST_C"/>
    <property type="match status" value="1"/>
</dbReference>
<dbReference type="Gene3D" id="1.20.1050.10">
    <property type="match status" value="1"/>
</dbReference>
<dbReference type="EMBL" id="JABFTP020000083">
    <property type="protein sequence ID" value="KAL3275917.1"/>
    <property type="molecule type" value="Genomic_DNA"/>
</dbReference>
<dbReference type="InterPro" id="IPR004045">
    <property type="entry name" value="Glutathione_S-Trfase_N"/>
</dbReference>
<reference evidence="5 6" key="1">
    <citation type="journal article" date="2021" name="BMC Biol.">
        <title>Horizontally acquired antibacterial genes associated with adaptive radiation of ladybird beetles.</title>
        <authorList>
            <person name="Li H.S."/>
            <person name="Tang X.F."/>
            <person name="Huang Y.H."/>
            <person name="Xu Z.Y."/>
            <person name="Chen M.L."/>
            <person name="Du X.Y."/>
            <person name="Qiu B.Y."/>
            <person name="Chen P.T."/>
            <person name="Zhang W."/>
            <person name="Slipinski A."/>
            <person name="Escalona H.E."/>
            <person name="Waterhouse R.M."/>
            <person name="Zwick A."/>
            <person name="Pang H."/>
        </authorList>
    </citation>
    <scope>NUCLEOTIDE SEQUENCE [LARGE SCALE GENOMIC DNA]</scope>
    <source>
        <strain evidence="5">SYSU2018</strain>
    </source>
</reference>
<sequence length="216" mass="24602">MAPKLYCSELSPPVRSVLITAKAIGLELEIHTIDLGKEEQLSSEFLAKNPQHSVPTLEEEDGFVVWDSHAIMPYIVEKYAKDDSFYPKDLRKRATIHQRLHFDSIAGVPRSEAIIPLFHAGATSIPEKYVEAIKTHYSFLENFLGKTTWIADDTITIADFSLIPSIKTTEIIVPIDAAVYPNLFSWLKKAEKWKYYDENKRGHEALASMILKRLKK</sequence>
<evidence type="ECO:0008006" key="7">
    <source>
        <dbReference type="Google" id="ProtNLM"/>
    </source>
</evidence>
<dbReference type="InterPro" id="IPR036249">
    <property type="entry name" value="Thioredoxin-like_sf"/>
</dbReference>
<dbReference type="FunFam" id="1.20.1050.10:FF:000007">
    <property type="entry name" value="Glutathione S-transferase 1-1"/>
    <property type="match status" value="1"/>
</dbReference>
<dbReference type="SFLD" id="SFLDG01153">
    <property type="entry name" value="Main.4:_Theta-like"/>
    <property type="match status" value="1"/>
</dbReference>
<proteinExistence type="inferred from homology"/>
<dbReference type="CDD" id="cd03177">
    <property type="entry name" value="GST_C_Delta_Epsilon"/>
    <property type="match status" value="1"/>
</dbReference>
<name>A0ABD2NBB5_9CUCU</name>
<evidence type="ECO:0000259" key="3">
    <source>
        <dbReference type="PROSITE" id="PS50404"/>
    </source>
</evidence>
<dbReference type="Proteomes" id="UP001516400">
    <property type="component" value="Unassembled WGS sequence"/>
</dbReference>
<dbReference type="InterPro" id="IPR040079">
    <property type="entry name" value="Glutathione_S-Trfase"/>
</dbReference>
<dbReference type="SFLD" id="SFLDS00019">
    <property type="entry name" value="Glutathione_Transferase_(cytos"/>
    <property type="match status" value="1"/>
</dbReference>
<dbReference type="InterPro" id="IPR004046">
    <property type="entry name" value="GST_C"/>
</dbReference>
<dbReference type="SFLD" id="SFLDG00358">
    <property type="entry name" value="Main_(cytGST)"/>
    <property type="match status" value="1"/>
</dbReference>
<dbReference type="Pfam" id="PF02798">
    <property type="entry name" value="GST_N"/>
    <property type="match status" value="1"/>
</dbReference>
<dbReference type="InterPro" id="IPR036282">
    <property type="entry name" value="Glutathione-S-Trfase_C_sf"/>
</dbReference>
<gene>
    <name evidence="5" type="ORF">HHI36_020652</name>
</gene>
<organism evidence="5 6">
    <name type="scientific">Cryptolaemus montrouzieri</name>
    <dbReference type="NCBI Taxonomy" id="559131"/>
    <lineage>
        <taxon>Eukaryota</taxon>
        <taxon>Metazoa</taxon>
        <taxon>Ecdysozoa</taxon>
        <taxon>Arthropoda</taxon>
        <taxon>Hexapoda</taxon>
        <taxon>Insecta</taxon>
        <taxon>Pterygota</taxon>
        <taxon>Neoptera</taxon>
        <taxon>Endopterygota</taxon>
        <taxon>Coleoptera</taxon>
        <taxon>Polyphaga</taxon>
        <taxon>Cucujiformia</taxon>
        <taxon>Coccinelloidea</taxon>
        <taxon>Coccinellidae</taxon>
        <taxon>Scymninae</taxon>
        <taxon>Scymnini</taxon>
        <taxon>Cryptolaemus</taxon>
    </lineage>
</organism>
<dbReference type="Gene3D" id="3.40.30.10">
    <property type="entry name" value="Glutaredoxin"/>
    <property type="match status" value="1"/>
</dbReference>
<comment type="subunit">
    <text evidence="1">Homodimer.</text>
</comment>
<comment type="caution">
    <text evidence="5">The sequence shown here is derived from an EMBL/GenBank/DDBJ whole genome shotgun (WGS) entry which is preliminary data.</text>
</comment>
<dbReference type="PROSITE" id="PS50404">
    <property type="entry name" value="GST_NTER"/>
    <property type="match status" value="1"/>
</dbReference>
<evidence type="ECO:0000256" key="2">
    <source>
        <dbReference type="RuleBase" id="RU003494"/>
    </source>
</evidence>
<dbReference type="PANTHER" id="PTHR43969:SF8">
    <property type="entry name" value="GLUTATHIONE S TRANSFERASE E13, ISOFORM A-RELATED"/>
    <property type="match status" value="1"/>
</dbReference>
<dbReference type="SUPFAM" id="SSF52833">
    <property type="entry name" value="Thioredoxin-like"/>
    <property type="match status" value="1"/>
</dbReference>
<dbReference type="PROSITE" id="PS50405">
    <property type="entry name" value="GST_CTER"/>
    <property type="match status" value="1"/>
</dbReference>
<feature type="domain" description="GST N-terminal" evidence="3">
    <location>
        <begin position="1"/>
        <end position="83"/>
    </location>
</feature>
<keyword evidence="6" id="KW-1185">Reference proteome</keyword>
<dbReference type="InterPro" id="IPR010987">
    <property type="entry name" value="Glutathione-S-Trfase_C-like"/>
</dbReference>
<dbReference type="SUPFAM" id="SSF47616">
    <property type="entry name" value="GST C-terminal domain-like"/>
    <property type="match status" value="1"/>
</dbReference>
<dbReference type="CDD" id="cd03045">
    <property type="entry name" value="GST_N_Delta_Epsilon"/>
    <property type="match status" value="1"/>
</dbReference>
<evidence type="ECO:0000313" key="5">
    <source>
        <dbReference type="EMBL" id="KAL3275917.1"/>
    </source>
</evidence>
<comment type="similarity">
    <text evidence="2">Belongs to the GST superfamily.</text>
</comment>